<gene>
    <name evidence="2" type="ORF">CK203_055760</name>
</gene>
<dbReference type="AlphaFoldDB" id="A0A438H130"/>
<organism evidence="2 3">
    <name type="scientific">Vitis vinifera</name>
    <name type="common">Grape</name>
    <dbReference type="NCBI Taxonomy" id="29760"/>
    <lineage>
        <taxon>Eukaryota</taxon>
        <taxon>Viridiplantae</taxon>
        <taxon>Streptophyta</taxon>
        <taxon>Embryophyta</taxon>
        <taxon>Tracheophyta</taxon>
        <taxon>Spermatophyta</taxon>
        <taxon>Magnoliopsida</taxon>
        <taxon>eudicotyledons</taxon>
        <taxon>Gunneridae</taxon>
        <taxon>Pentapetalae</taxon>
        <taxon>rosids</taxon>
        <taxon>Vitales</taxon>
        <taxon>Vitaceae</taxon>
        <taxon>Viteae</taxon>
        <taxon>Vitis</taxon>
    </lineage>
</organism>
<feature type="compositionally biased region" description="Polar residues" evidence="1">
    <location>
        <begin position="46"/>
        <end position="55"/>
    </location>
</feature>
<accession>A0A438H130</accession>
<feature type="region of interest" description="Disordered" evidence="1">
    <location>
        <begin position="44"/>
        <end position="67"/>
    </location>
</feature>
<evidence type="ECO:0000256" key="1">
    <source>
        <dbReference type="SAM" id="MobiDB-lite"/>
    </source>
</evidence>
<dbReference type="Proteomes" id="UP000288805">
    <property type="component" value="Unassembled WGS sequence"/>
</dbReference>
<name>A0A438H130_VITVI</name>
<comment type="caution">
    <text evidence="2">The sequence shown here is derived from an EMBL/GenBank/DDBJ whole genome shotgun (WGS) entry which is preliminary data.</text>
</comment>
<evidence type="ECO:0000313" key="3">
    <source>
        <dbReference type="Proteomes" id="UP000288805"/>
    </source>
</evidence>
<protein>
    <submittedName>
        <fullName evidence="2">Uncharacterized protein</fullName>
    </submittedName>
</protein>
<reference evidence="2 3" key="1">
    <citation type="journal article" date="2018" name="PLoS Genet.">
        <title>Population sequencing reveals clonal diversity and ancestral inbreeding in the grapevine cultivar Chardonnay.</title>
        <authorList>
            <person name="Roach M.J."/>
            <person name="Johnson D.L."/>
            <person name="Bohlmann J."/>
            <person name="van Vuuren H.J."/>
            <person name="Jones S.J."/>
            <person name="Pretorius I.S."/>
            <person name="Schmidt S.A."/>
            <person name="Borneman A.R."/>
        </authorList>
    </citation>
    <scope>NUCLEOTIDE SEQUENCE [LARGE SCALE GENOMIC DNA]</scope>
    <source>
        <strain evidence="3">cv. Chardonnay</strain>
        <tissue evidence="2">Leaf</tissue>
    </source>
</reference>
<proteinExistence type="predicted"/>
<sequence length="67" mass="7461">MFGSTMEMTDIRAMKTCIALRLLIETDLGSQAWIRVGGKLIRGSEQHSQSGQTLVQRDMNPQHATVD</sequence>
<evidence type="ECO:0000313" key="2">
    <source>
        <dbReference type="EMBL" id="RVW78294.1"/>
    </source>
</evidence>
<dbReference type="EMBL" id="QGNW01000298">
    <property type="protein sequence ID" value="RVW78294.1"/>
    <property type="molecule type" value="Genomic_DNA"/>
</dbReference>